<dbReference type="InterPro" id="IPR008007">
    <property type="entry name" value="Peptidase_M42"/>
</dbReference>
<dbReference type="GO" id="GO:0004177">
    <property type="term" value="F:aminopeptidase activity"/>
    <property type="evidence" value="ECO:0007669"/>
    <property type="project" value="UniProtKB-UniRule"/>
</dbReference>
<feature type="binding site" evidence="8">
    <location>
        <position position="181"/>
    </location>
    <ligand>
        <name>Zn(2+)</name>
        <dbReference type="ChEBI" id="CHEBI:29105"/>
        <label>1</label>
    </ligand>
</feature>
<feature type="binding site" evidence="8">
    <location>
        <position position="181"/>
    </location>
    <ligand>
        <name>Zn(2+)</name>
        <dbReference type="ChEBI" id="CHEBI:29105"/>
        <label>2</label>
    </ligand>
</feature>
<dbReference type="SUPFAM" id="SSF101821">
    <property type="entry name" value="Aminopeptidase/glucanase lid domain"/>
    <property type="match status" value="1"/>
</dbReference>
<keyword evidence="3" id="KW-0645">Protease</keyword>
<dbReference type="GO" id="GO:0006508">
    <property type="term" value="P:proteolysis"/>
    <property type="evidence" value="ECO:0007669"/>
    <property type="project" value="UniProtKB-KW"/>
</dbReference>
<evidence type="ECO:0000313" key="10">
    <source>
        <dbReference type="Proteomes" id="UP000245020"/>
    </source>
</evidence>
<evidence type="ECO:0000256" key="1">
    <source>
        <dbReference type="ARBA" id="ARBA00006272"/>
    </source>
</evidence>
<comment type="cofactor">
    <cofactor evidence="8">
        <name>a divalent metal cation</name>
        <dbReference type="ChEBI" id="CHEBI:60240"/>
    </cofactor>
    <text evidence="8">Binds 2 divalent metal cations per subunit.</text>
</comment>
<feature type="binding site" evidence="8">
    <location>
        <position position="332"/>
    </location>
    <ligand>
        <name>Zn(2+)</name>
        <dbReference type="ChEBI" id="CHEBI:29105"/>
        <label>2</label>
    </ligand>
</feature>
<dbReference type="SUPFAM" id="SSF53187">
    <property type="entry name" value="Zn-dependent exopeptidases"/>
    <property type="match status" value="1"/>
</dbReference>
<dbReference type="Gene3D" id="2.40.30.40">
    <property type="entry name" value="Peptidase M42, domain 2"/>
    <property type="match status" value="1"/>
</dbReference>
<evidence type="ECO:0000256" key="6">
    <source>
        <dbReference type="PIRNR" id="PIRNR001123"/>
    </source>
</evidence>
<evidence type="ECO:0000256" key="2">
    <source>
        <dbReference type="ARBA" id="ARBA00022438"/>
    </source>
</evidence>
<keyword evidence="5 9" id="KW-0378">Hydrolase</keyword>
<dbReference type="Proteomes" id="UP000245020">
    <property type="component" value="Unassembled WGS sequence"/>
</dbReference>
<organism evidence="9 10">
    <name type="scientific">Ignatzschineria ureiclastica</name>
    <dbReference type="NCBI Taxonomy" id="472582"/>
    <lineage>
        <taxon>Bacteria</taxon>
        <taxon>Pseudomonadati</taxon>
        <taxon>Pseudomonadota</taxon>
        <taxon>Gammaproteobacteria</taxon>
        <taxon>Cardiobacteriales</taxon>
        <taxon>Ignatzschineriaceae</taxon>
        <taxon>Ignatzschineria</taxon>
    </lineage>
</organism>
<evidence type="ECO:0000313" key="9">
    <source>
        <dbReference type="EMBL" id="PWD81866.1"/>
    </source>
</evidence>
<dbReference type="Gene3D" id="3.40.630.10">
    <property type="entry name" value="Zn peptidases"/>
    <property type="match status" value="1"/>
</dbReference>
<feature type="binding site" evidence="8">
    <location>
        <position position="214"/>
    </location>
    <ligand>
        <name>Zn(2+)</name>
        <dbReference type="ChEBI" id="CHEBI:29105"/>
        <label>2</label>
    </ligand>
</feature>
<dbReference type="AlphaFoldDB" id="A0A2U2AGS4"/>
<dbReference type="EMBL" id="QEWQ01000001">
    <property type="protein sequence ID" value="PWD81866.1"/>
    <property type="molecule type" value="Genomic_DNA"/>
</dbReference>
<accession>A0A2U2AGS4</accession>
<evidence type="ECO:0000256" key="7">
    <source>
        <dbReference type="PIRSR" id="PIRSR001123-1"/>
    </source>
</evidence>
<feature type="active site" description="Proton acceptor" evidence="7">
    <location>
        <position position="213"/>
    </location>
</feature>
<keyword evidence="10" id="KW-1185">Reference proteome</keyword>
<dbReference type="GO" id="GO:0046872">
    <property type="term" value="F:metal ion binding"/>
    <property type="evidence" value="ECO:0007669"/>
    <property type="project" value="UniProtKB-UniRule"/>
</dbReference>
<proteinExistence type="inferred from homology"/>
<sequence length="365" mass="39352">MANVKNNIKSLLKDLTMINAGVGQEQPAIEYVMKALKGHVDELKVDQNGNVHAIKKGHKDGLTMMIAAHTDEIGLIVKNILPNGFLLIEKLGGVPDNLLLGRKVYIGKNNLPGVIGTKPGHLQTPEEAKRVKTVSECYVDMALPSREAVESHGVSVGDQVIISGEFTEMVDPDYVSMKAVDDRLGCSILIELLKNLSKDDFAGTVHGVFTVQEEVGLYGAKKVGDRYTPDYAIVLDTIPAGDTPDVNTDRDLPVRLGQGPGLPLADAVMPIFFSMIHPAVRKAIEKQASAQNINLQKLTLLGGGYTTDAAKLSHAGGGIPCATLAIPRRYSHSPIELTNLNDSVDVYNILQGLIKDNENMNTSFI</sequence>
<gene>
    <name evidence="9" type="ORF">DC083_01390</name>
</gene>
<dbReference type="InterPro" id="IPR051464">
    <property type="entry name" value="Peptidase_M42_aminopept"/>
</dbReference>
<feature type="binding site" evidence="8">
    <location>
        <position position="236"/>
    </location>
    <ligand>
        <name>Zn(2+)</name>
        <dbReference type="ChEBI" id="CHEBI:29105"/>
        <label>1</label>
    </ligand>
</feature>
<dbReference type="Pfam" id="PF05343">
    <property type="entry name" value="Peptidase_M42"/>
    <property type="match status" value="1"/>
</dbReference>
<dbReference type="PANTHER" id="PTHR32481:SF0">
    <property type="entry name" value="AMINOPEPTIDASE YPDE-RELATED"/>
    <property type="match status" value="1"/>
</dbReference>
<protein>
    <submittedName>
        <fullName evidence="9">Hydrolase</fullName>
    </submittedName>
</protein>
<dbReference type="PANTHER" id="PTHR32481">
    <property type="entry name" value="AMINOPEPTIDASE"/>
    <property type="match status" value="1"/>
</dbReference>
<name>A0A2U2AGS4_9GAMM</name>
<dbReference type="RefSeq" id="WP_109188487.1">
    <property type="nucleotide sequence ID" value="NZ_BMYA01000001.1"/>
</dbReference>
<reference evidence="10" key="1">
    <citation type="submission" date="2018-05" db="EMBL/GenBank/DDBJ databases">
        <title>Ignatzschineria dubaiensis sp. nov., isolated from necrotic foot tissues of dromedaries (Camelus dromedarius) and associated maggots in Dubai, United Arab Emirates.</title>
        <authorList>
            <person name="Tsang C.C."/>
            <person name="Tang J.Y.M."/>
            <person name="Fong J.Y.H."/>
            <person name="Kinne J."/>
            <person name="Lee H.H."/>
            <person name="Joseph M."/>
            <person name="Jose S."/>
            <person name="Schuster R.K."/>
            <person name="Tang Y."/>
            <person name="Sivakumar S."/>
            <person name="Chen J.H.K."/>
            <person name="Teng J.L.L."/>
            <person name="Lau S.K.P."/>
            <person name="Wernery U."/>
            <person name="Woo P.C.Y."/>
        </authorList>
    </citation>
    <scope>NUCLEOTIDE SEQUENCE [LARGE SCALE GENOMIC DNA]</scope>
    <source>
        <strain evidence="10">KCTC 22644</strain>
    </source>
</reference>
<evidence type="ECO:0000256" key="3">
    <source>
        <dbReference type="ARBA" id="ARBA00022670"/>
    </source>
</evidence>
<dbReference type="PIRSF" id="PIRSF001123">
    <property type="entry name" value="PepA_GA"/>
    <property type="match status" value="1"/>
</dbReference>
<dbReference type="OrthoDB" id="9772053at2"/>
<evidence type="ECO:0000256" key="8">
    <source>
        <dbReference type="PIRSR" id="PIRSR001123-2"/>
    </source>
</evidence>
<keyword evidence="4 8" id="KW-0479">Metal-binding</keyword>
<comment type="caution">
    <text evidence="9">The sequence shown here is derived from an EMBL/GenBank/DDBJ whole genome shotgun (WGS) entry which is preliminary data.</text>
</comment>
<keyword evidence="2" id="KW-0031">Aminopeptidase</keyword>
<evidence type="ECO:0000256" key="4">
    <source>
        <dbReference type="ARBA" id="ARBA00022723"/>
    </source>
</evidence>
<evidence type="ECO:0000256" key="5">
    <source>
        <dbReference type="ARBA" id="ARBA00022801"/>
    </source>
</evidence>
<feature type="binding site" evidence="8">
    <location>
        <position position="69"/>
    </location>
    <ligand>
        <name>Zn(2+)</name>
        <dbReference type="ChEBI" id="CHEBI:29105"/>
        <label>1</label>
    </ligand>
</feature>
<dbReference type="InterPro" id="IPR023367">
    <property type="entry name" value="Peptidase_M42_dom2"/>
</dbReference>
<comment type="similarity">
    <text evidence="1 6">Belongs to the peptidase M42 family.</text>
</comment>